<protein>
    <submittedName>
        <fullName evidence="3">Uncharacterized protein</fullName>
    </submittedName>
</protein>
<reference evidence="3 4" key="1">
    <citation type="submission" date="2019-06" db="EMBL/GenBank/DDBJ databases">
        <authorList>
            <person name="Jiang L."/>
        </authorList>
    </citation>
    <scope>NUCLEOTIDE SEQUENCE [LARGE SCALE GENOMIC DNA]</scope>
    <source>
        <strain evidence="3 4">YIM 48858</strain>
    </source>
</reference>
<keyword evidence="2" id="KW-1133">Transmembrane helix</keyword>
<dbReference type="OrthoDB" id="7060889at2"/>
<feature type="transmembrane region" description="Helical" evidence="2">
    <location>
        <begin position="164"/>
        <end position="185"/>
    </location>
</feature>
<evidence type="ECO:0000256" key="2">
    <source>
        <dbReference type="SAM" id="Phobius"/>
    </source>
</evidence>
<proteinExistence type="predicted"/>
<feature type="region of interest" description="Disordered" evidence="1">
    <location>
        <begin position="236"/>
        <end position="255"/>
    </location>
</feature>
<dbReference type="Proteomes" id="UP000305709">
    <property type="component" value="Unassembled WGS sequence"/>
</dbReference>
<gene>
    <name evidence="3" type="ORF">FHG71_20710</name>
</gene>
<feature type="transmembrane region" description="Helical" evidence="2">
    <location>
        <begin position="205"/>
        <end position="223"/>
    </location>
</feature>
<feature type="transmembrane region" description="Helical" evidence="2">
    <location>
        <begin position="86"/>
        <end position="102"/>
    </location>
</feature>
<feature type="transmembrane region" description="Helical" evidence="2">
    <location>
        <begin position="131"/>
        <end position="152"/>
    </location>
</feature>
<comment type="caution">
    <text evidence="3">The sequence shown here is derived from an EMBL/GenBank/DDBJ whole genome shotgun (WGS) entry which is preliminary data.</text>
</comment>
<dbReference type="RefSeq" id="WP_139083599.1">
    <property type="nucleotide sequence ID" value="NZ_VDFV01000062.1"/>
</dbReference>
<accession>A0A5C4N5E9</accession>
<sequence>MNGSLIELRLDRLSRFVWLATALVFGLGVLHVYLVAAQGWDPKGPLRALNLDAEAVLPAWYSSILLYSSGLALIVVGLAEGRAGGARTFWFGLAAVMIYMSLDESASLHEQSAHLADDFGLPFQTLAHPGFAWLFFGLAGVAAVAFVAIPMLHRIDRRTSARFVLAGAVYVFGALVMEFVGSRPYAASNGTSGHALIYVTVEEAFEFLGLTLFLTTVIDHLAAHHPRIELRLRTSPSAAGAPMPDHAAARPTPAE</sequence>
<dbReference type="EMBL" id="VDFV01000062">
    <property type="protein sequence ID" value="TNC61943.1"/>
    <property type="molecule type" value="Genomic_DNA"/>
</dbReference>
<keyword evidence="2" id="KW-0812">Transmembrane</keyword>
<organism evidence="3 4">
    <name type="scientific">Rubellimicrobium roseum</name>
    <dbReference type="NCBI Taxonomy" id="687525"/>
    <lineage>
        <taxon>Bacteria</taxon>
        <taxon>Pseudomonadati</taxon>
        <taxon>Pseudomonadota</taxon>
        <taxon>Alphaproteobacteria</taxon>
        <taxon>Rhodobacterales</taxon>
        <taxon>Roseobacteraceae</taxon>
        <taxon>Rubellimicrobium</taxon>
    </lineage>
</organism>
<feature type="transmembrane region" description="Helical" evidence="2">
    <location>
        <begin position="60"/>
        <end position="79"/>
    </location>
</feature>
<dbReference type="AlphaFoldDB" id="A0A5C4N5E9"/>
<evidence type="ECO:0000313" key="4">
    <source>
        <dbReference type="Proteomes" id="UP000305709"/>
    </source>
</evidence>
<keyword evidence="4" id="KW-1185">Reference proteome</keyword>
<evidence type="ECO:0000256" key="1">
    <source>
        <dbReference type="SAM" id="MobiDB-lite"/>
    </source>
</evidence>
<evidence type="ECO:0000313" key="3">
    <source>
        <dbReference type="EMBL" id="TNC61943.1"/>
    </source>
</evidence>
<name>A0A5C4N5E9_9RHOB</name>
<feature type="transmembrane region" description="Helical" evidence="2">
    <location>
        <begin position="16"/>
        <end position="40"/>
    </location>
</feature>
<keyword evidence="2" id="KW-0472">Membrane</keyword>